<dbReference type="Pfam" id="PF11950">
    <property type="entry name" value="DUF3467"/>
    <property type="match status" value="1"/>
</dbReference>
<dbReference type="InterPro" id="IPR021857">
    <property type="entry name" value="DUF3467"/>
</dbReference>
<protein>
    <submittedName>
        <fullName evidence="1">Uncharacterized protein</fullName>
    </submittedName>
</protein>
<dbReference type="Proteomes" id="UP000034366">
    <property type="component" value="Unassembled WGS sequence"/>
</dbReference>
<sequence>MDKNEKPVGLNVNIDPIRTPILYADAIRVNTNENGVVMDVAQTIAGTPQAVVVSRIGLSKEHAEKLAKAIIEQISKQGIFVTSKAKIIN</sequence>
<dbReference type="EMBL" id="LBTW01000066">
    <property type="protein sequence ID" value="KKQ46843.1"/>
    <property type="molecule type" value="Genomic_DNA"/>
</dbReference>
<proteinExistence type="predicted"/>
<dbReference type="AlphaFoldDB" id="A0A0G0HUM0"/>
<reference evidence="1 2" key="1">
    <citation type="journal article" date="2015" name="Nature">
        <title>rRNA introns, odd ribosomes, and small enigmatic genomes across a large radiation of phyla.</title>
        <authorList>
            <person name="Brown C.T."/>
            <person name="Hug L.A."/>
            <person name="Thomas B.C."/>
            <person name="Sharon I."/>
            <person name="Castelle C.J."/>
            <person name="Singh A."/>
            <person name="Wilkins M.J."/>
            <person name="Williams K.H."/>
            <person name="Banfield J.F."/>
        </authorList>
    </citation>
    <scope>NUCLEOTIDE SEQUENCE [LARGE SCALE GENOMIC DNA]</scope>
</reference>
<organism evidence="1 2">
    <name type="scientific">Candidatus Woesebacteria bacterium GW2011_GWD1_38_10</name>
    <dbReference type="NCBI Taxonomy" id="1618592"/>
    <lineage>
        <taxon>Bacteria</taxon>
        <taxon>Candidatus Woeseibacteriota</taxon>
    </lineage>
</organism>
<gene>
    <name evidence="1" type="ORF">US67_C0066G0007</name>
</gene>
<evidence type="ECO:0000313" key="1">
    <source>
        <dbReference type="EMBL" id="KKQ46843.1"/>
    </source>
</evidence>
<accession>A0A0G0HUM0</accession>
<name>A0A0G0HUM0_9BACT</name>
<comment type="caution">
    <text evidence="1">The sequence shown here is derived from an EMBL/GenBank/DDBJ whole genome shotgun (WGS) entry which is preliminary data.</text>
</comment>
<evidence type="ECO:0000313" key="2">
    <source>
        <dbReference type="Proteomes" id="UP000034366"/>
    </source>
</evidence>